<dbReference type="EC" id="1.14.-.-" evidence="1"/>
<gene>
    <name evidence="1" type="primary">trhO</name>
    <name evidence="4" type="ORF">EKJ_11200</name>
</gene>
<dbReference type="Pfam" id="PF17773">
    <property type="entry name" value="UPF0176_N"/>
    <property type="match status" value="1"/>
</dbReference>
<comment type="function">
    <text evidence="1">Catalyzes oxygen-dependent 5-hydroxyuridine (ho5U) modification at position 34 in tRNAs.</text>
</comment>
<dbReference type="EMBL" id="AP019389">
    <property type="protein sequence ID" value="BBI20273.1"/>
    <property type="molecule type" value="Genomic_DNA"/>
</dbReference>
<dbReference type="PANTHER" id="PTHR43268">
    <property type="entry name" value="THIOSULFATE SULFURTRANSFERASE/RHODANESE-LIKE DOMAIN-CONTAINING PROTEIN 2"/>
    <property type="match status" value="1"/>
</dbReference>
<dbReference type="PANTHER" id="PTHR43268:SF3">
    <property type="entry name" value="RHODANESE-LIKE DOMAIN-CONTAINING PROTEIN 7-RELATED"/>
    <property type="match status" value="1"/>
</dbReference>
<sequence>MSNLPIRIAALYQFARFDDPKTLRAPLLALCEANGVRGTLLLAREGINGTIAGSDFGVEAVLRHIRALPGCNAIEVKESRAEGLPFHRTKVRLKKEIVTMGQPDLDPLAGVGTYVAPEDWNALISDPDTIVIDTRNNYEVQIGSFEGAIDPQTTSFREFPEWFRAKRAELEAEGRSPKIAMFCTGGIRCEKSTAFARAEGVEDVFHLKGGILNYLEHVPEDESLWRGECFVFDERVSVGHGLAPGDHGLCRACRRPLDRDDMAHAHYVEGVSCPRCYPERSDEQRARYAERHRQAELARSRGEEHIGRREEPTTDG</sequence>
<dbReference type="HAMAP" id="MF_00469">
    <property type="entry name" value="TrhO"/>
    <property type="match status" value="1"/>
</dbReference>
<dbReference type="Pfam" id="PF00581">
    <property type="entry name" value="Rhodanese"/>
    <property type="match status" value="1"/>
</dbReference>
<feature type="domain" description="Rhodanese" evidence="3">
    <location>
        <begin position="125"/>
        <end position="223"/>
    </location>
</feature>
<evidence type="ECO:0000256" key="1">
    <source>
        <dbReference type="HAMAP-Rule" id="MF_00469"/>
    </source>
</evidence>
<dbReference type="GO" id="GO:0006400">
    <property type="term" value="P:tRNA modification"/>
    <property type="evidence" value="ECO:0007669"/>
    <property type="project" value="UniProtKB-UniRule"/>
</dbReference>
<keyword evidence="1" id="KW-0560">Oxidoreductase</keyword>
<feature type="region of interest" description="Disordered" evidence="2">
    <location>
        <begin position="284"/>
        <end position="316"/>
    </location>
</feature>
<accession>A0A3T1CH92</accession>
<dbReference type="InterPro" id="IPR040503">
    <property type="entry name" value="TRHO_N"/>
</dbReference>
<organism evidence="4 5">
    <name type="scientific">Qipengyuania flava</name>
    <dbReference type="NCBI Taxonomy" id="192812"/>
    <lineage>
        <taxon>Bacteria</taxon>
        <taxon>Pseudomonadati</taxon>
        <taxon>Pseudomonadota</taxon>
        <taxon>Alphaproteobacteria</taxon>
        <taxon>Sphingomonadales</taxon>
        <taxon>Erythrobacteraceae</taxon>
        <taxon>Qipengyuania</taxon>
    </lineage>
</organism>
<evidence type="ECO:0000313" key="4">
    <source>
        <dbReference type="EMBL" id="BBI20273.1"/>
    </source>
</evidence>
<dbReference type="SMART" id="SM00450">
    <property type="entry name" value="RHOD"/>
    <property type="match status" value="1"/>
</dbReference>
<evidence type="ECO:0000313" key="5">
    <source>
        <dbReference type="Proteomes" id="UP000290057"/>
    </source>
</evidence>
<keyword evidence="5" id="KW-1185">Reference proteome</keyword>
<dbReference type="InterPro" id="IPR020936">
    <property type="entry name" value="TrhO"/>
</dbReference>
<comment type="catalytic activity">
    <reaction evidence="1">
        <text>uridine(34) in tRNA + AH2 + O2 = 5-hydroxyuridine(34) in tRNA + A + H2O</text>
        <dbReference type="Rhea" id="RHEA:64224"/>
        <dbReference type="Rhea" id="RHEA-COMP:11727"/>
        <dbReference type="Rhea" id="RHEA-COMP:13381"/>
        <dbReference type="ChEBI" id="CHEBI:13193"/>
        <dbReference type="ChEBI" id="CHEBI:15377"/>
        <dbReference type="ChEBI" id="CHEBI:15379"/>
        <dbReference type="ChEBI" id="CHEBI:17499"/>
        <dbReference type="ChEBI" id="CHEBI:65315"/>
        <dbReference type="ChEBI" id="CHEBI:136877"/>
    </reaction>
</comment>
<dbReference type="NCBIfam" id="NF001136">
    <property type="entry name" value="PRK00142.1-4"/>
    <property type="match status" value="1"/>
</dbReference>
<protein>
    <recommendedName>
        <fullName evidence="1">tRNA uridine(34) hydroxylase</fullName>
        <ecNumber evidence="1">1.14.-.-</ecNumber>
    </recommendedName>
    <alternativeName>
        <fullName evidence="1">tRNA hydroxylation protein O</fullName>
    </alternativeName>
</protein>
<dbReference type="InterPro" id="IPR001763">
    <property type="entry name" value="Rhodanese-like_dom"/>
</dbReference>
<reference evidence="4 5" key="1">
    <citation type="submission" date="2019-01" db="EMBL/GenBank/DDBJ databases">
        <title>Complete genome sequence of Erythrobacter flavus KJ5.</title>
        <authorList>
            <person name="Kanesaki Y."/>
            <person name="Brotosudarmo T."/>
            <person name="Moriuchi R."/>
            <person name="Awai K."/>
        </authorList>
    </citation>
    <scope>NUCLEOTIDE SEQUENCE [LARGE SCALE GENOMIC DNA]</scope>
    <source>
        <strain evidence="4 5">KJ5</strain>
    </source>
</reference>
<proteinExistence type="inferred from homology"/>
<dbReference type="CDD" id="cd01518">
    <property type="entry name" value="RHOD_YceA"/>
    <property type="match status" value="1"/>
</dbReference>
<evidence type="ECO:0000256" key="2">
    <source>
        <dbReference type="SAM" id="MobiDB-lite"/>
    </source>
</evidence>
<dbReference type="RefSeq" id="WP_130586196.1">
    <property type="nucleotide sequence ID" value="NZ_AP019389.1"/>
</dbReference>
<dbReference type="InterPro" id="IPR036873">
    <property type="entry name" value="Rhodanese-like_dom_sf"/>
</dbReference>
<dbReference type="Gene3D" id="3.40.250.10">
    <property type="entry name" value="Rhodanese-like domain"/>
    <property type="match status" value="1"/>
</dbReference>
<dbReference type="AlphaFoldDB" id="A0A3T1CH92"/>
<dbReference type="SUPFAM" id="SSF52821">
    <property type="entry name" value="Rhodanese/Cell cycle control phosphatase"/>
    <property type="match status" value="1"/>
</dbReference>
<evidence type="ECO:0000259" key="3">
    <source>
        <dbReference type="PROSITE" id="PS50206"/>
    </source>
</evidence>
<dbReference type="GO" id="GO:0016705">
    <property type="term" value="F:oxidoreductase activity, acting on paired donors, with incorporation or reduction of molecular oxygen"/>
    <property type="evidence" value="ECO:0007669"/>
    <property type="project" value="UniProtKB-UniRule"/>
</dbReference>
<dbReference type="Gene3D" id="3.30.70.100">
    <property type="match status" value="1"/>
</dbReference>
<name>A0A3T1CH92_9SPHN</name>
<comment type="similarity">
    <text evidence="1">Belongs to the TrhO family.</text>
</comment>
<dbReference type="Proteomes" id="UP000290057">
    <property type="component" value="Chromosome"/>
</dbReference>
<keyword evidence="1" id="KW-0819">tRNA processing</keyword>
<dbReference type="PROSITE" id="PS50206">
    <property type="entry name" value="RHODANESE_3"/>
    <property type="match status" value="1"/>
</dbReference>